<dbReference type="EMBL" id="JAYMYS010000006">
    <property type="protein sequence ID" value="KAK7388886.1"/>
    <property type="molecule type" value="Genomic_DNA"/>
</dbReference>
<evidence type="ECO:0000313" key="1">
    <source>
        <dbReference type="EMBL" id="KAK7388886.1"/>
    </source>
</evidence>
<accession>A0AAN9S5B2</accession>
<comment type="caution">
    <text evidence="1">The sequence shown here is derived from an EMBL/GenBank/DDBJ whole genome shotgun (WGS) entry which is preliminary data.</text>
</comment>
<keyword evidence="2" id="KW-1185">Reference proteome</keyword>
<name>A0AAN9S5B2_PSOTE</name>
<dbReference type="Proteomes" id="UP001386955">
    <property type="component" value="Unassembled WGS sequence"/>
</dbReference>
<sequence>MEQMKYVTLGFDFSLLNPFKEIMDGKIVDVPHDGAMDEAVVHSHQSTKHRVVEQSAGMRNGTKPLSHDVIEARSDYAVDQHELFPSWGHGPHRFVGDGGVRVARGGWGWHTWGGGAAQRVREEGVM</sequence>
<proteinExistence type="predicted"/>
<dbReference type="AlphaFoldDB" id="A0AAN9S5B2"/>
<organism evidence="1 2">
    <name type="scientific">Psophocarpus tetragonolobus</name>
    <name type="common">Winged bean</name>
    <name type="synonym">Dolichos tetragonolobus</name>
    <dbReference type="NCBI Taxonomy" id="3891"/>
    <lineage>
        <taxon>Eukaryota</taxon>
        <taxon>Viridiplantae</taxon>
        <taxon>Streptophyta</taxon>
        <taxon>Embryophyta</taxon>
        <taxon>Tracheophyta</taxon>
        <taxon>Spermatophyta</taxon>
        <taxon>Magnoliopsida</taxon>
        <taxon>eudicotyledons</taxon>
        <taxon>Gunneridae</taxon>
        <taxon>Pentapetalae</taxon>
        <taxon>rosids</taxon>
        <taxon>fabids</taxon>
        <taxon>Fabales</taxon>
        <taxon>Fabaceae</taxon>
        <taxon>Papilionoideae</taxon>
        <taxon>50 kb inversion clade</taxon>
        <taxon>NPAAA clade</taxon>
        <taxon>indigoferoid/millettioid clade</taxon>
        <taxon>Phaseoleae</taxon>
        <taxon>Psophocarpus</taxon>
    </lineage>
</organism>
<gene>
    <name evidence="1" type="ORF">VNO78_23713</name>
</gene>
<evidence type="ECO:0000313" key="2">
    <source>
        <dbReference type="Proteomes" id="UP001386955"/>
    </source>
</evidence>
<protein>
    <submittedName>
        <fullName evidence="1">Uncharacterized protein</fullName>
    </submittedName>
</protein>
<reference evidence="1 2" key="1">
    <citation type="submission" date="2024-01" db="EMBL/GenBank/DDBJ databases">
        <title>The genomes of 5 underutilized Papilionoideae crops provide insights into root nodulation and disease resistanc.</title>
        <authorList>
            <person name="Jiang F."/>
        </authorList>
    </citation>
    <scope>NUCLEOTIDE SEQUENCE [LARGE SCALE GENOMIC DNA]</scope>
    <source>
        <strain evidence="1">DUOXIRENSHENG_FW03</strain>
        <tissue evidence="1">Leaves</tissue>
    </source>
</reference>